<dbReference type="Gene3D" id="3.30.70.270">
    <property type="match status" value="1"/>
</dbReference>
<dbReference type="PANTHER" id="PTHR33121">
    <property type="entry name" value="CYCLIC DI-GMP PHOSPHODIESTERASE PDEF"/>
    <property type="match status" value="1"/>
</dbReference>
<dbReference type="PANTHER" id="PTHR33121:SF70">
    <property type="entry name" value="SIGNALING PROTEIN YKOW"/>
    <property type="match status" value="1"/>
</dbReference>
<keyword evidence="1" id="KW-0175">Coiled coil</keyword>
<dbReference type="Pfam" id="PF00563">
    <property type="entry name" value="EAL"/>
    <property type="match status" value="1"/>
</dbReference>
<gene>
    <name evidence="4" type="ORF">HMPREF9193_00971</name>
</gene>
<organism evidence="4 5">
    <name type="scientific">Treponema lecithinolyticum ATCC 700332</name>
    <dbReference type="NCBI Taxonomy" id="1321815"/>
    <lineage>
        <taxon>Bacteria</taxon>
        <taxon>Pseudomonadati</taxon>
        <taxon>Spirochaetota</taxon>
        <taxon>Spirochaetia</taxon>
        <taxon>Spirochaetales</taxon>
        <taxon>Treponemataceae</taxon>
        <taxon>Treponema</taxon>
    </lineage>
</organism>
<reference evidence="4 5" key="1">
    <citation type="submission" date="2013-08" db="EMBL/GenBank/DDBJ databases">
        <authorList>
            <person name="Weinstock G."/>
            <person name="Sodergren E."/>
            <person name="Wylie T."/>
            <person name="Fulton L."/>
            <person name="Fulton R."/>
            <person name="Fronick C."/>
            <person name="O'Laughlin M."/>
            <person name="Godfrey J."/>
            <person name="Miner T."/>
            <person name="Herter B."/>
            <person name="Appelbaum E."/>
            <person name="Cordes M."/>
            <person name="Lek S."/>
            <person name="Wollam A."/>
            <person name="Pepin K.H."/>
            <person name="Palsikar V.B."/>
            <person name="Mitreva M."/>
            <person name="Wilson R.K."/>
        </authorList>
    </citation>
    <scope>NUCLEOTIDE SEQUENCE [LARGE SCALE GENOMIC DNA]</scope>
    <source>
        <strain evidence="4 5">ATCC 700332</strain>
    </source>
</reference>
<dbReference type="SUPFAM" id="SSF141868">
    <property type="entry name" value="EAL domain-like"/>
    <property type="match status" value="1"/>
</dbReference>
<evidence type="ECO:0000313" key="5">
    <source>
        <dbReference type="Proteomes" id="UP000016649"/>
    </source>
</evidence>
<dbReference type="InterPro" id="IPR001633">
    <property type="entry name" value="EAL_dom"/>
</dbReference>
<comment type="caution">
    <text evidence="4">The sequence shown here is derived from an EMBL/GenBank/DDBJ whole genome shotgun (WGS) entry which is preliminary data.</text>
</comment>
<dbReference type="Gene3D" id="3.20.20.450">
    <property type="entry name" value="EAL domain"/>
    <property type="match status" value="1"/>
</dbReference>
<dbReference type="PROSITE" id="PS50887">
    <property type="entry name" value="GGDEF"/>
    <property type="match status" value="1"/>
</dbReference>
<proteinExistence type="predicted"/>
<dbReference type="InterPro" id="IPR029787">
    <property type="entry name" value="Nucleotide_cyclase"/>
</dbReference>
<evidence type="ECO:0000256" key="1">
    <source>
        <dbReference type="SAM" id="Coils"/>
    </source>
</evidence>
<feature type="domain" description="GGDEF" evidence="3">
    <location>
        <begin position="54"/>
        <end position="186"/>
    </location>
</feature>
<feature type="coiled-coil region" evidence="1">
    <location>
        <begin position="2"/>
        <end position="29"/>
    </location>
</feature>
<evidence type="ECO:0000259" key="2">
    <source>
        <dbReference type="PROSITE" id="PS50883"/>
    </source>
</evidence>
<evidence type="ECO:0000313" key="4">
    <source>
        <dbReference type="EMBL" id="ERJ93298.1"/>
    </source>
</evidence>
<dbReference type="PROSITE" id="PS50883">
    <property type="entry name" value="EAL"/>
    <property type="match status" value="1"/>
</dbReference>
<dbReference type="SUPFAM" id="SSF55073">
    <property type="entry name" value="Nucleotide cyclase"/>
    <property type="match status" value="1"/>
</dbReference>
<dbReference type="RefSeq" id="WP_021687185.1">
    <property type="nucleotide sequence ID" value="NZ_KI260564.1"/>
</dbReference>
<dbReference type="Pfam" id="PF00990">
    <property type="entry name" value="GGDEF"/>
    <property type="match status" value="1"/>
</dbReference>
<sequence>MDINFKEENEQLKQKLRACEEMLKQQDTNPLTNLFSRRKFFEEMRKNLAANQDKQFVFMRFDIVRFQLINSFFGLEEGNRLIKYLAFKIKQLSLLFPGSCVGHIEGDVFVVCCQLRGKVEVLISVLEQNIKDFIGGFRSDYELSFAVGIYVIEDNSTPMEDIYSKVILAAKKSKENYGSHVTLYDKKMGEALIKSQRMTNEMRSALNEKQFKVYFQPKCSLETGHIIGAEALVRWQHPQHGLIPPDEFIPVFEKNGFISKVDEYIWDTACAYIRSWMDEGLHIVPVSINVSRCDLRNPALPEKFQTLLKHYGIPPNYVHLEITESAYVDDLQRILEAVRRLKDIHLHIEMDDFGAAYSSLNMLSEMPIDTLKLDMGFVRNCEHSREKSIILRAVVKLAKELKLSVIAEGIETKEQLKYLHSLGCDYGQGFFFSRPIPEKDFREFVADNIANFPD</sequence>
<dbReference type="Proteomes" id="UP000016649">
    <property type="component" value="Unassembled WGS sequence"/>
</dbReference>
<dbReference type="SMART" id="SM00052">
    <property type="entry name" value="EAL"/>
    <property type="match status" value="1"/>
</dbReference>
<keyword evidence="5" id="KW-1185">Reference proteome</keyword>
<dbReference type="InterPro" id="IPR000160">
    <property type="entry name" value="GGDEF_dom"/>
</dbReference>
<dbReference type="InterPro" id="IPR043128">
    <property type="entry name" value="Rev_trsase/Diguanyl_cyclase"/>
</dbReference>
<dbReference type="EMBL" id="AWVH01000026">
    <property type="protein sequence ID" value="ERJ93298.1"/>
    <property type="molecule type" value="Genomic_DNA"/>
</dbReference>
<dbReference type="InterPro" id="IPR035919">
    <property type="entry name" value="EAL_sf"/>
</dbReference>
<feature type="domain" description="EAL" evidence="2">
    <location>
        <begin position="195"/>
        <end position="449"/>
    </location>
</feature>
<dbReference type="CDD" id="cd01948">
    <property type="entry name" value="EAL"/>
    <property type="match status" value="1"/>
</dbReference>
<evidence type="ECO:0000259" key="3">
    <source>
        <dbReference type="PROSITE" id="PS50887"/>
    </source>
</evidence>
<accession>A0ABN0NZ47</accession>
<name>A0ABN0NZ47_TRELE</name>
<dbReference type="InterPro" id="IPR050706">
    <property type="entry name" value="Cyclic-di-GMP_PDE-like"/>
</dbReference>
<dbReference type="SMART" id="SM00267">
    <property type="entry name" value="GGDEF"/>
    <property type="match status" value="1"/>
</dbReference>
<protein>
    <submittedName>
        <fullName evidence="4">Cyclic diguanylate phosphodiesterase domain protein</fullName>
    </submittedName>
</protein>